<dbReference type="KEGG" id="dpp:DICPUDRAFT_25203"/>
<accession>F0Z6N0</accession>
<dbReference type="GeneID" id="10503526"/>
<keyword evidence="3" id="KW-1185">Reference proteome</keyword>
<reference evidence="3" key="1">
    <citation type="journal article" date="2011" name="Genome Biol.">
        <title>Comparative genomics of the social amoebae Dictyostelium discoideum and Dictyostelium purpureum.</title>
        <authorList>
            <consortium name="US DOE Joint Genome Institute (JGI-PGF)"/>
            <person name="Sucgang R."/>
            <person name="Kuo A."/>
            <person name="Tian X."/>
            <person name="Salerno W."/>
            <person name="Parikh A."/>
            <person name="Feasley C.L."/>
            <person name="Dalin E."/>
            <person name="Tu H."/>
            <person name="Huang E."/>
            <person name="Barry K."/>
            <person name="Lindquist E."/>
            <person name="Shapiro H."/>
            <person name="Bruce D."/>
            <person name="Schmutz J."/>
            <person name="Salamov A."/>
            <person name="Fey P."/>
            <person name="Gaudet P."/>
            <person name="Anjard C."/>
            <person name="Babu M.M."/>
            <person name="Basu S."/>
            <person name="Bushmanova Y."/>
            <person name="van der Wel H."/>
            <person name="Katoh-Kurasawa M."/>
            <person name="Dinh C."/>
            <person name="Coutinho P.M."/>
            <person name="Saito T."/>
            <person name="Elias M."/>
            <person name="Schaap P."/>
            <person name="Kay R.R."/>
            <person name="Henrissat B."/>
            <person name="Eichinger L."/>
            <person name="Rivero F."/>
            <person name="Putnam N.H."/>
            <person name="West C.M."/>
            <person name="Loomis W.F."/>
            <person name="Chisholm R.L."/>
            <person name="Shaulsky G."/>
            <person name="Strassmann J.E."/>
            <person name="Queller D.C."/>
            <person name="Kuspa A."/>
            <person name="Grigoriev I.V."/>
        </authorList>
    </citation>
    <scope>NUCLEOTIDE SEQUENCE [LARGE SCALE GENOMIC DNA]</scope>
    <source>
        <strain evidence="3">QSDP1</strain>
    </source>
</reference>
<protein>
    <recommendedName>
        <fullName evidence="4">SUEL-type lectin domain-containing protein</fullName>
    </recommendedName>
</protein>
<dbReference type="Pfam" id="PF11912">
    <property type="entry name" value="CfaA_B_C"/>
    <property type="match status" value="1"/>
</dbReference>
<evidence type="ECO:0000313" key="3">
    <source>
        <dbReference type="Proteomes" id="UP000001064"/>
    </source>
</evidence>
<evidence type="ECO:0000256" key="1">
    <source>
        <dbReference type="SAM" id="SignalP"/>
    </source>
</evidence>
<sequence length="204" mass="22481">MKFIISIIYLSIFLNIAFSSSIHNYVKTEVYQLEDNECLGDVVVTQYRVSGSCDTTGYRTLSCSLGSNTITIDSYDGTGCTGNYSTSTVDINSCLVNGKNYKYSCSADYEMGTNSLVSFLTNGSCPNSNPDWKSDIVQISYYNLNTCIQSVLGSTETTDCNSNSFTESLYLSSEKCTTSVWSHSVPFPECKEFQGTPSVMYCNK</sequence>
<organism evidence="2 3">
    <name type="scientific">Dictyostelium purpureum</name>
    <name type="common">Slime mold</name>
    <dbReference type="NCBI Taxonomy" id="5786"/>
    <lineage>
        <taxon>Eukaryota</taxon>
        <taxon>Amoebozoa</taxon>
        <taxon>Evosea</taxon>
        <taxon>Eumycetozoa</taxon>
        <taxon>Dictyostelia</taxon>
        <taxon>Dictyosteliales</taxon>
        <taxon>Dictyosteliaceae</taxon>
        <taxon>Dictyostelium</taxon>
    </lineage>
</organism>
<proteinExistence type="predicted"/>
<dbReference type="FunCoup" id="F0Z6N0">
    <property type="interactions" value="3"/>
</dbReference>
<dbReference type="Proteomes" id="UP000001064">
    <property type="component" value="Unassembled WGS sequence"/>
</dbReference>
<keyword evidence="1" id="KW-0732">Signal</keyword>
<dbReference type="OMA" id="LEANKCT"/>
<feature type="signal peptide" evidence="1">
    <location>
        <begin position="1"/>
        <end position="19"/>
    </location>
</feature>
<name>F0Z6N0_DICPU</name>
<dbReference type="InParanoid" id="F0Z6N0"/>
<evidence type="ECO:0008006" key="4">
    <source>
        <dbReference type="Google" id="ProtNLM"/>
    </source>
</evidence>
<dbReference type="EMBL" id="GL870943">
    <property type="protein sequence ID" value="EGC40385.1"/>
    <property type="molecule type" value="Genomic_DNA"/>
</dbReference>
<gene>
    <name evidence="2" type="ORF">DICPUDRAFT_25203</name>
</gene>
<feature type="chain" id="PRO_5003264955" description="SUEL-type lectin domain-containing protein" evidence="1">
    <location>
        <begin position="20"/>
        <end position="204"/>
    </location>
</feature>
<dbReference type="eggNOG" id="ENOG502RI56">
    <property type="taxonomic scope" value="Eukaryota"/>
</dbReference>
<dbReference type="InterPro" id="IPR021837">
    <property type="entry name" value="CfaA/B/C"/>
</dbReference>
<evidence type="ECO:0000313" key="2">
    <source>
        <dbReference type="EMBL" id="EGC40385.1"/>
    </source>
</evidence>
<dbReference type="RefSeq" id="XP_003283136.1">
    <property type="nucleotide sequence ID" value="XM_003283088.1"/>
</dbReference>
<dbReference type="AlphaFoldDB" id="F0Z6N0"/>
<dbReference type="OrthoDB" id="10469955at2759"/>
<dbReference type="VEuPathDB" id="AmoebaDB:DICPUDRAFT_25203"/>